<feature type="chain" id="PRO_5043452232" evidence="1">
    <location>
        <begin position="23"/>
        <end position="224"/>
    </location>
</feature>
<dbReference type="Proteomes" id="UP001397290">
    <property type="component" value="Unassembled WGS sequence"/>
</dbReference>
<protein>
    <submittedName>
        <fullName evidence="2">Uncharacterized protein</fullName>
    </submittedName>
</protein>
<comment type="caution">
    <text evidence="2">The sequence shown here is derived from an EMBL/GenBank/DDBJ whole genome shotgun (WGS) entry which is preliminary data.</text>
</comment>
<dbReference type="AlphaFoldDB" id="A0AAW0RU44"/>
<evidence type="ECO:0000313" key="3">
    <source>
        <dbReference type="Proteomes" id="UP001397290"/>
    </source>
</evidence>
<keyword evidence="1" id="KW-0732">Signal</keyword>
<reference evidence="2 3" key="1">
    <citation type="submission" date="2020-02" db="EMBL/GenBank/DDBJ databases">
        <title>Comparative genomics of the hypocrealean fungal genus Beauvera.</title>
        <authorList>
            <person name="Showalter D.N."/>
            <person name="Bushley K.E."/>
            <person name="Rehner S.A."/>
        </authorList>
    </citation>
    <scope>NUCLEOTIDE SEQUENCE [LARGE SCALE GENOMIC DNA]</scope>
    <source>
        <strain evidence="2 3">ARSEF4384</strain>
    </source>
</reference>
<feature type="signal peptide" evidence="1">
    <location>
        <begin position="1"/>
        <end position="22"/>
    </location>
</feature>
<sequence>MSFSITPRVFSVLCLAVVLVAGQWSGNYNMTGLRDPFDDPPHECWIQSLNETNGETTAVFPCTCIGGEVTPKCSWWQAGVNYNRVNDATCKCGPYRSIDDKPENLKAYGQSQRNPVTPCICEPGPNEMTGPDGLIVPGSECWCPSSSLRDNSGLTEAKEGQAVPESPASVDAASVQKCRDDLNKSSFVKENVCEQLTENKPTEFSNFMKARLLNCTISLLTEVC</sequence>
<accession>A0AAW0RU44</accession>
<organism evidence="2 3">
    <name type="scientific">Beauveria asiatica</name>
    <dbReference type="NCBI Taxonomy" id="1069075"/>
    <lineage>
        <taxon>Eukaryota</taxon>
        <taxon>Fungi</taxon>
        <taxon>Dikarya</taxon>
        <taxon>Ascomycota</taxon>
        <taxon>Pezizomycotina</taxon>
        <taxon>Sordariomycetes</taxon>
        <taxon>Hypocreomycetidae</taxon>
        <taxon>Hypocreales</taxon>
        <taxon>Cordycipitaceae</taxon>
        <taxon>Beauveria</taxon>
    </lineage>
</organism>
<proteinExistence type="predicted"/>
<keyword evidence="3" id="KW-1185">Reference proteome</keyword>
<gene>
    <name evidence="2" type="ORF">G3M48_004021</name>
</gene>
<evidence type="ECO:0000256" key="1">
    <source>
        <dbReference type="SAM" id="SignalP"/>
    </source>
</evidence>
<dbReference type="EMBL" id="JAAHCF010000260">
    <property type="protein sequence ID" value="KAK8145787.1"/>
    <property type="molecule type" value="Genomic_DNA"/>
</dbReference>
<name>A0AAW0RU44_9HYPO</name>
<evidence type="ECO:0000313" key="2">
    <source>
        <dbReference type="EMBL" id="KAK8145787.1"/>
    </source>
</evidence>